<comment type="caution">
    <text evidence="1">The sequence shown here is derived from an EMBL/GenBank/DDBJ whole genome shotgun (WGS) entry which is preliminary data.</text>
</comment>
<sequence length="64" mass="7112">MTSPLQIDMTEAEVEVSSHTYYEVYESTTLSGGVSKLELPKDQPNAEIRIRDRMELEHVAAASG</sequence>
<dbReference type="AlphaFoldDB" id="A0A9P4WLS4"/>
<dbReference type="EMBL" id="SWKV01000050">
    <property type="protein sequence ID" value="KAF3036405.1"/>
    <property type="molecule type" value="Genomic_DNA"/>
</dbReference>
<name>A0A9P4WLS4_9PLEO</name>
<protein>
    <submittedName>
        <fullName evidence="1">Uncharacterized protein</fullName>
    </submittedName>
</protein>
<gene>
    <name evidence="1" type="ORF">E8E12_000404</name>
</gene>
<proteinExistence type="predicted"/>
<evidence type="ECO:0000313" key="1">
    <source>
        <dbReference type="EMBL" id="KAF3036405.1"/>
    </source>
</evidence>
<dbReference type="Proteomes" id="UP000758155">
    <property type="component" value="Unassembled WGS sequence"/>
</dbReference>
<evidence type="ECO:0000313" key="2">
    <source>
        <dbReference type="Proteomes" id="UP000758155"/>
    </source>
</evidence>
<organism evidence="1 2">
    <name type="scientific">Didymella heteroderae</name>
    <dbReference type="NCBI Taxonomy" id="1769908"/>
    <lineage>
        <taxon>Eukaryota</taxon>
        <taxon>Fungi</taxon>
        <taxon>Dikarya</taxon>
        <taxon>Ascomycota</taxon>
        <taxon>Pezizomycotina</taxon>
        <taxon>Dothideomycetes</taxon>
        <taxon>Pleosporomycetidae</taxon>
        <taxon>Pleosporales</taxon>
        <taxon>Pleosporineae</taxon>
        <taxon>Didymellaceae</taxon>
        <taxon>Didymella</taxon>
    </lineage>
</organism>
<accession>A0A9P4WLS4</accession>
<keyword evidence="2" id="KW-1185">Reference proteome</keyword>
<reference evidence="1" key="1">
    <citation type="submission" date="2019-04" db="EMBL/GenBank/DDBJ databases">
        <title>Sequencing of skin fungus with MAO and IRED activity.</title>
        <authorList>
            <person name="Marsaioli A.J."/>
            <person name="Bonatto J.M.C."/>
            <person name="Reis Junior O."/>
        </authorList>
    </citation>
    <scope>NUCLEOTIDE SEQUENCE</scope>
    <source>
        <strain evidence="1">28M1</strain>
    </source>
</reference>